<dbReference type="InterPro" id="IPR006699">
    <property type="entry name" value="GlpP"/>
</dbReference>
<dbReference type="PANTHER" id="PTHR35787:SF1">
    <property type="entry name" value="GLYCEROL UPTAKE OPERON ANTITERMINATOR REGULATORY PROTEIN"/>
    <property type="match status" value="1"/>
</dbReference>
<dbReference type="SUPFAM" id="SSF110391">
    <property type="entry name" value="GlpP-like"/>
    <property type="match status" value="1"/>
</dbReference>
<protein>
    <submittedName>
        <fullName evidence="1">Glycerol-3-phosphate responsive antiterminator</fullName>
    </submittedName>
</protein>
<dbReference type="InterPro" id="IPR013785">
    <property type="entry name" value="Aldolase_TIM"/>
</dbReference>
<accession>A0A2K4ZDQ4</accession>
<dbReference type="PANTHER" id="PTHR35787">
    <property type="entry name" value="GLYCEROL UPTAKE OPERON ANTITERMINATOR REGULATORY PROTEIN"/>
    <property type="match status" value="1"/>
</dbReference>
<reference evidence="1 2" key="1">
    <citation type="submission" date="2018-01" db="EMBL/GenBank/DDBJ databases">
        <authorList>
            <person name="Gaut B.S."/>
            <person name="Morton B.R."/>
            <person name="Clegg M.T."/>
            <person name="Duvall M.R."/>
        </authorList>
    </citation>
    <scope>NUCLEOTIDE SEQUENCE [LARGE SCALE GENOMIC DNA]</scope>
    <source>
        <strain evidence="1">GP69</strain>
    </source>
</reference>
<dbReference type="Proteomes" id="UP000236311">
    <property type="component" value="Unassembled WGS sequence"/>
</dbReference>
<dbReference type="AlphaFoldDB" id="A0A2K4ZDQ4"/>
<dbReference type="GO" id="GO:0006071">
    <property type="term" value="P:glycerol metabolic process"/>
    <property type="evidence" value="ECO:0007669"/>
    <property type="project" value="InterPro"/>
</dbReference>
<dbReference type="RefSeq" id="WP_103238672.1">
    <property type="nucleotide sequence ID" value="NZ_JANJZD010000005.1"/>
</dbReference>
<organism evidence="1 2">
    <name type="scientific">Acetatifactor muris</name>
    <dbReference type="NCBI Taxonomy" id="879566"/>
    <lineage>
        <taxon>Bacteria</taxon>
        <taxon>Bacillati</taxon>
        <taxon>Bacillota</taxon>
        <taxon>Clostridia</taxon>
        <taxon>Lachnospirales</taxon>
        <taxon>Lachnospiraceae</taxon>
        <taxon>Acetatifactor</taxon>
    </lineage>
</organism>
<name>A0A2K4ZDQ4_9FIRM</name>
<keyword evidence="2" id="KW-1185">Reference proteome</keyword>
<dbReference type="Gene3D" id="3.20.20.70">
    <property type="entry name" value="Aldolase class I"/>
    <property type="match status" value="1"/>
</dbReference>
<dbReference type="Pfam" id="PF04309">
    <property type="entry name" value="G3P_antiterm"/>
    <property type="match status" value="1"/>
</dbReference>
<dbReference type="OrthoDB" id="9799580at2"/>
<proteinExistence type="predicted"/>
<dbReference type="PIRSF" id="PIRSF016897">
    <property type="entry name" value="GlpP"/>
    <property type="match status" value="1"/>
</dbReference>
<dbReference type="GO" id="GO:0006355">
    <property type="term" value="P:regulation of DNA-templated transcription"/>
    <property type="evidence" value="ECO:0007669"/>
    <property type="project" value="InterPro"/>
</dbReference>
<gene>
    <name evidence="1" type="ORF">AMURIS_01307</name>
</gene>
<evidence type="ECO:0000313" key="1">
    <source>
        <dbReference type="EMBL" id="SOY28597.1"/>
    </source>
</evidence>
<sequence>MIRFKHPTVIAAVRTDADFASALTSESRLIFDLMPSIRKVKERTDRAHQAGKRLFLHMDLVEGIGKDAAGLEYVREQGADGIISTRAGMIRPAKETGLLTVQRFFMVDSQSVRTAEETLKTTRADMIEVMPGLLPKVIEKLAVSGRTPVIAGGLIETVEEIRAAFAAGASAVSTAKVELWKNFARLTENVTADD</sequence>
<evidence type="ECO:0000313" key="2">
    <source>
        <dbReference type="Proteomes" id="UP000236311"/>
    </source>
</evidence>
<dbReference type="EMBL" id="OFSM01000005">
    <property type="protein sequence ID" value="SOY28597.1"/>
    <property type="molecule type" value="Genomic_DNA"/>
</dbReference>